<feature type="compositionally biased region" description="Low complexity" evidence="1">
    <location>
        <begin position="611"/>
        <end position="637"/>
    </location>
</feature>
<reference evidence="2" key="1">
    <citation type="submission" date="2020-11" db="EMBL/GenBank/DDBJ databases">
        <authorList>
            <consortium name="DOE Joint Genome Institute"/>
            <person name="Ahrendt S."/>
            <person name="Riley R."/>
            <person name="Andreopoulos W."/>
            <person name="Labutti K."/>
            <person name="Pangilinan J."/>
            <person name="Ruiz-Duenas F.J."/>
            <person name="Barrasa J.M."/>
            <person name="Sanchez-Garcia M."/>
            <person name="Camarero S."/>
            <person name="Miyauchi S."/>
            <person name="Serrano A."/>
            <person name="Linde D."/>
            <person name="Babiker R."/>
            <person name="Drula E."/>
            <person name="Ayuso-Fernandez I."/>
            <person name="Pacheco R."/>
            <person name="Padilla G."/>
            <person name="Ferreira P."/>
            <person name="Barriuso J."/>
            <person name="Kellner H."/>
            <person name="Castanera R."/>
            <person name="Alfaro M."/>
            <person name="Ramirez L."/>
            <person name="Pisabarro A.G."/>
            <person name="Kuo A."/>
            <person name="Tritt A."/>
            <person name="Lipzen A."/>
            <person name="He G."/>
            <person name="Yan M."/>
            <person name="Ng V."/>
            <person name="Cullen D."/>
            <person name="Martin F."/>
            <person name="Rosso M.-N."/>
            <person name="Henrissat B."/>
            <person name="Hibbett D."/>
            <person name="Martinez A.T."/>
            <person name="Grigoriev I.V."/>
        </authorList>
    </citation>
    <scope>NUCLEOTIDE SEQUENCE</scope>
    <source>
        <strain evidence="2">AH 40177</strain>
    </source>
</reference>
<dbReference type="EMBL" id="JADNRY010000181">
    <property type="protein sequence ID" value="KAF9062119.1"/>
    <property type="molecule type" value="Genomic_DNA"/>
</dbReference>
<feature type="compositionally biased region" description="Basic and acidic residues" evidence="1">
    <location>
        <begin position="1"/>
        <end position="11"/>
    </location>
</feature>
<feature type="compositionally biased region" description="Polar residues" evidence="1">
    <location>
        <begin position="683"/>
        <end position="710"/>
    </location>
</feature>
<feature type="compositionally biased region" description="Basic and acidic residues" evidence="1">
    <location>
        <begin position="251"/>
        <end position="269"/>
    </location>
</feature>
<comment type="caution">
    <text evidence="2">The sequence shown here is derived from an EMBL/GenBank/DDBJ whole genome shotgun (WGS) entry which is preliminary data.</text>
</comment>
<feature type="compositionally biased region" description="Basic residues" evidence="1">
    <location>
        <begin position="655"/>
        <end position="670"/>
    </location>
</feature>
<dbReference type="Proteomes" id="UP000772434">
    <property type="component" value="Unassembled WGS sequence"/>
</dbReference>
<evidence type="ECO:0000313" key="3">
    <source>
        <dbReference type="Proteomes" id="UP000772434"/>
    </source>
</evidence>
<feature type="compositionally biased region" description="Low complexity" evidence="1">
    <location>
        <begin position="365"/>
        <end position="382"/>
    </location>
</feature>
<protein>
    <submittedName>
        <fullName evidence="2">Uncharacterized protein</fullName>
    </submittedName>
</protein>
<feature type="region of interest" description="Disordered" evidence="1">
    <location>
        <begin position="365"/>
        <end position="418"/>
    </location>
</feature>
<organism evidence="2 3">
    <name type="scientific">Rhodocollybia butyracea</name>
    <dbReference type="NCBI Taxonomy" id="206335"/>
    <lineage>
        <taxon>Eukaryota</taxon>
        <taxon>Fungi</taxon>
        <taxon>Dikarya</taxon>
        <taxon>Basidiomycota</taxon>
        <taxon>Agaricomycotina</taxon>
        <taxon>Agaricomycetes</taxon>
        <taxon>Agaricomycetidae</taxon>
        <taxon>Agaricales</taxon>
        <taxon>Marasmiineae</taxon>
        <taxon>Omphalotaceae</taxon>
        <taxon>Rhodocollybia</taxon>
    </lineage>
</organism>
<feature type="compositionally biased region" description="Polar residues" evidence="1">
    <location>
        <begin position="400"/>
        <end position="416"/>
    </location>
</feature>
<name>A0A9P5U186_9AGAR</name>
<feature type="region of interest" description="Disordered" evidence="1">
    <location>
        <begin position="221"/>
        <end position="280"/>
    </location>
</feature>
<sequence>MHKLTGDRESHNPSLSPSSAFSPGKHGSTVSDGERNAARKLLLETLESRSKAVKNTDGRPRASSSGANAGVSKAGFVSTAPNLPFIPLLLLRSNFCEWPRRRSIVVEEDYEEVFPLPSTTAKLQLPNASTAPSAMIDFTTVVDVPALNHRESRNDILPNSSVSNPAFEENISQDDDEEEVVYSTHTSRARYALYIPVQGSAHDDNEDNNDGNKEEVVYNTDSSMDSYASREPSERELSWIVDSPVPAPQRSVHDDAEDSDHRDEDEAHNCPRPSNEEAYNDISSRYSPHLSVSPEIQGEPLSGLFGDLDGQPLVNNFLPSNHKGDLASTSAWEKYHTRGRRDSSSSKHSEDSALISAWGKVKSTFTRSNSATSRNSRSNSIVNRERRTRNDSGISRESDPSINNPRVDSRFASQQAPVPVLSRSSSAYSLALQSISRISPIPPATSDNFGRYQNAKLFPFPGIYKLEEARERNRVKSLNSAASTPDINAAFNISEDARSPSRNRYKHRTLVQQPSDPDMAGKYMISPTLFSDSPSSPTSPEYFDYIPTSPTLTNTTSNSMKLPMTLPAVKQWMRKHKRVFSSSSQGTPPISPSLPTSPNEDSWKKPSVPLSPLDRPTTPDSSSSLSDYPTSLSSLSSNYFAGATSRRSTGTVPKKVQRNLKSTHRSRNWKTPKQGSEREQSKTDSTSFSSAVDTGQVLTGMPQETSRVGA</sequence>
<feature type="compositionally biased region" description="Basic and acidic residues" evidence="1">
    <location>
        <begin position="383"/>
        <end position="399"/>
    </location>
</feature>
<evidence type="ECO:0000313" key="2">
    <source>
        <dbReference type="EMBL" id="KAF9062119.1"/>
    </source>
</evidence>
<feature type="compositionally biased region" description="Polar residues" evidence="1">
    <location>
        <begin position="12"/>
        <end position="21"/>
    </location>
</feature>
<accession>A0A9P5U186</accession>
<dbReference type="OrthoDB" id="430364at2759"/>
<feature type="compositionally biased region" description="Basic and acidic residues" evidence="1">
    <location>
        <begin position="46"/>
        <end position="60"/>
    </location>
</feature>
<keyword evidence="3" id="KW-1185">Reference proteome</keyword>
<evidence type="ECO:0000256" key="1">
    <source>
        <dbReference type="SAM" id="MobiDB-lite"/>
    </source>
</evidence>
<feature type="region of interest" description="Disordered" evidence="1">
    <location>
        <begin position="576"/>
        <end position="710"/>
    </location>
</feature>
<proteinExistence type="predicted"/>
<feature type="region of interest" description="Disordered" evidence="1">
    <location>
        <begin position="1"/>
        <end position="72"/>
    </location>
</feature>
<dbReference type="AlphaFoldDB" id="A0A9P5U186"/>
<gene>
    <name evidence="2" type="ORF">BDP27DRAFT_1428233</name>
</gene>